<evidence type="ECO:0000313" key="3">
    <source>
        <dbReference type="Proteomes" id="UP000239907"/>
    </source>
</evidence>
<dbReference type="InterPro" id="IPR008930">
    <property type="entry name" value="Terpenoid_cyclase/PrenylTrfase"/>
</dbReference>
<dbReference type="Proteomes" id="UP000239907">
    <property type="component" value="Unassembled WGS sequence"/>
</dbReference>
<gene>
    <name evidence="2" type="ORF">BSZ32_01740</name>
</gene>
<dbReference type="CDD" id="cd00688">
    <property type="entry name" value="ISOPREN_C2_like"/>
    <property type="match status" value="1"/>
</dbReference>
<dbReference type="OrthoDB" id="5419169at2"/>
<reference evidence="2 3" key="1">
    <citation type="submission" date="2016-12" db="EMBL/GenBank/DDBJ databases">
        <title>Study of bacterial adaptation to deep sea.</title>
        <authorList>
            <person name="Song J."/>
            <person name="Yoshizawa S."/>
            <person name="Kogure K."/>
        </authorList>
    </citation>
    <scope>NUCLEOTIDE SEQUENCE [LARGE SCALE GENOMIC DNA]</scope>
    <source>
        <strain evidence="2 3">SAORIC-165</strain>
    </source>
</reference>
<feature type="chain" id="PRO_5015466133" description="Squalene cyclase C-terminal domain-containing protein" evidence="1">
    <location>
        <begin position="24"/>
        <end position="392"/>
    </location>
</feature>
<dbReference type="Gene3D" id="1.50.10.20">
    <property type="match status" value="2"/>
</dbReference>
<evidence type="ECO:0000256" key="1">
    <source>
        <dbReference type="SAM" id="SignalP"/>
    </source>
</evidence>
<dbReference type="SUPFAM" id="SSF48239">
    <property type="entry name" value="Terpenoid cyclases/Protein prenyltransferases"/>
    <property type="match status" value="1"/>
</dbReference>
<evidence type="ECO:0000313" key="2">
    <source>
        <dbReference type="EMBL" id="PQJ27340.1"/>
    </source>
</evidence>
<accession>A0A2S7TYF2</accession>
<protein>
    <recommendedName>
        <fullName evidence="4">Squalene cyclase C-terminal domain-containing protein</fullName>
    </recommendedName>
</protein>
<dbReference type="AlphaFoldDB" id="A0A2S7TYF2"/>
<keyword evidence="1" id="KW-0732">Signal</keyword>
<sequence length="392" mass="43398">MNLLAHTLRIIGASLLAANLLQAAENQHAPYLSIKLEMEHAIDKGNQFLKQQQDPKGFWKNDQNPAYTALALTAARRSPNDADANADHIKKGYEWLVSTQNKDGGIYVKSLANYNTSTGLMALSASGDPAHKEPILKARGFLIGLQQDWGTKGETDNANDGGIGYGSSYTHSDMSNTYLSIEALKLSESFAKDTGTKQPELNWEAAIKFVSRTQNLEATNDFEAPKDDPGIGNDGSFVYFPGNSKAENEKHADGRDTLRGYGSMSYAGLLSFIYADLDENDIRIKAVISWLNDNYTLEENPGLGDQGRYYYYQVMAKALNAAGIDTLTTKDGVKHDWRNELATRILSNQKPDGSWVNENSRWRENESELVTAFAVLTLEQIYHSIPEARKAK</sequence>
<feature type="signal peptide" evidence="1">
    <location>
        <begin position="1"/>
        <end position="23"/>
    </location>
</feature>
<keyword evidence="3" id="KW-1185">Reference proteome</keyword>
<comment type="caution">
    <text evidence="2">The sequence shown here is derived from an EMBL/GenBank/DDBJ whole genome shotgun (WGS) entry which is preliminary data.</text>
</comment>
<dbReference type="EMBL" id="MQWA01000001">
    <property type="protein sequence ID" value="PQJ27340.1"/>
    <property type="molecule type" value="Genomic_DNA"/>
</dbReference>
<proteinExistence type="predicted"/>
<dbReference type="RefSeq" id="WP_105041822.1">
    <property type="nucleotide sequence ID" value="NZ_MQWA01000001.1"/>
</dbReference>
<evidence type="ECO:0008006" key="4">
    <source>
        <dbReference type="Google" id="ProtNLM"/>
    </source>
</evidence>
<organism evidence="2 3">
    <name type="scientific">Rubritalea profundi</name>
    <dbReference type="NCBI Taxonomy" id="1658618"/>
    <lineage>
        <taxon>Bacteria</taxon>
        <taxon>Pseudomonadati</taxon>
        <taxon>Verrucomicrobiota</taxon>
        <taxon>Verrucomicrobiia</taxon>
        <taxon>Verrucomicrobiales</taxon>
        <taxon>Rubritaleaceae</taxon>
        <taxon>Rubritalea</taxon>
    </lineage>
</organism>
<name>A0A2S7TYF2_9BACT</name>